<name>A0A3N0C0K3_9MICC</name>
<sequence>MVALGCDDVPLSARKGPIIIRSGKGRRNRDIPAYPSLRENLHLWIHEAKDGGEPALFNPRNSEQISLAQSFTLVGAS</sequence>
<dbReference type="SUPFAM" id="SSF56349">
    <property type="entry name" value="DNA breaking-rejoining enzymes"/>
    <property type="match status" value="1"/>
</dbReference>
<evidence type="ECO:0000313" key="2">
    <source>
        <dbReference type="Proteomes" id="UP000273807"/>
    </source>
</evidence>
<dbReference type="Proteomes" id="UP000273807">
    <property type="component" value="Unassembled WGS sequence"/>
</dbReference>
<evidence type="ECO:0000313" key="1">
    <source>
        <dbReference type="EMBL" id="RNL55196.1"/>
    </source>
</evidence>
<dbReference type="AlphaFoldDB" id="A0A3N0C0K3"/>
<comment type="caution">
    <text evidence="1">The sequence shown here is derived from an EMBL/GenBank/DDBJ whole genome shotgun (WGS) entry which is preliminary data.</text>
</comment>
<keyword evidence="2" id="KW-1185">Reference proteome</keyword>
<gene>
    <name evidence="1" type="ORF">D7003_10495</name>
</gene>
<dbReference type="InterPro" id="IPR011010">
    <property type="entry name" value="DNA_brk_join_enz"/>
</dbReference>
<protein>
    <submittedName>
        <fullName evidence="1">Uncharacterized protein</fullName>
    </submittedName>
</protein>
<accession>A0A3N0C0K3</accession>
<reference evidence="1 2" key="1">
    <citation type="submission" date="2018-10" db="EMBL/GenBank/DDBJ databases">
        <title>Genome sequencing of Arthrobacter oryzae TNB02.</title>
        <authorList>
            <person name="Cho Y.-J."/>
            <person name="Cho A."/>
            <person name="Kim O.-S."/>
        </authorList>
    </citation>
    <scope>NUCLEOTIDE SEQUENCE [LARGE SCALE GENOMIC DNA]</scope>
    <source>
        <strain evidence="1 2">TNB02</strain>
    </source>
</reference>
<organism evidence="1 2">
    <name type="scientific">Arthrobacter oryzae</name>
    <dbReference type="NCBI Taxonomy" id="409290"/>
    <lineage>
        <taxon>Bacteria</taxon>
        <taxon>Bacillati</taxon>
        <taxon>Actinomycetota</taxon>
        <taxon>Actinomycetes</taxon>
        <taxon>Micrococcales</taxon>
        <taxon>Micrococcaceae</taxon>
        <taxon>Arthrobacter</taxon>
    </lineage>
</organism>
<proteinExistence type="predicted"/>
<dbReference type="GO" id="GO:0003677">
    <property type="term" value="F:DNA binding"/>
    <property type="evidence" value="ECO:0007669"/>
    <property type="project" value="InterPro"/>
</dbReference>
<dbReference type="EMBL" id="RBED01000096">
    <property type="protein sequence ID" value="RNL55196.1"/>
    <property type="molecule type" value="Genomic_DNA"/>
</dbReference>